<organism evidence="1 2">
    <name type="scientific">Synchytrium microbalum</name>
    <dbReference type="NCBI Taxonomy" id="1806994"/>
    <lineage>
        <taxon>Eukaryota</taxon>
        <taxon>Fungi</taxon>
        <taxon>Fungi incertae sedis</taxon>
        <taxon>Chytridiomycota</taxon>
        <taxon>Chytridiomycota incertae sedis</taxon>
        <taxon>Chytridiomycetes</taxon>
        <taxon>Synchytriales</taxon>
        <taxon>Synchytriaceae</taxon>
        <taxon>Synchytrium</taxon>
    </lineage>
</organism>
<protein>
    <submittedName>
        <fullName evidence="1">Uncharacterized protein</fullName>
    </submittedName>
</protein>
<gene>
    <name evidence="1" type="ORF">SmJEL517_g00796</name>
</gene>
<dbReference type="RefSeq" id="XP_031027247.1">
    <property type="nucleotide sequence ID" value="XM_031166725.1"/>
</dbReference>
<evidence type="ECO:0000313" key="1">
    <source>
        <dbReference type="EMBL" id="TPX37177.1"/>
    </source>
</evidence>
<comment type="caution">
    <text evidence="1">The sequence shown here is derived from an EMBL/GenBank/DDBJ whole genome shotgun (WGS) entry which is preliminary data.</text>
</comment>
<dbReference type="GeneID" id="42002022"/>
<keyword evidence="2" id="KW-1185">Reference proteome</keyword>
<dbReference type="Proteomes" id="UP000319731">
    <property type="component" value="Unassembled WGS sequence"/>
</dbReference>
<dbReference type="AlphaFoldDB" id="A0A507C7Z9"/>
<reference evidence="1 2" key="1">
    <citation type="journal article" date="2019" name="Sci. Rep.">
        <title>Comparative genomics of chytrid fungi reveal insights into the obligate biotrophic and pathogenic lifestyle of Synchytrium endobioticum.</title>
        <authorList>
            <person name="van de Vossenberg B.T.L.H."/>
            <person name="Warris S."/>
            <person name="Nguyen H.D.T."/>
            <person name="van Gent-Pelzer M.P.E."/>
            <person name="Joly D.L."/>
            <person name="van de Geest H.C."/>
            <person name="Bonants P.J.M."/>
            <person name="Smith D.S."/>
            <person name="Levesque C.A."/>
            <person name="van der Lee T.A.J."/>
        </authorList>
    </citation>
    <scope>NUCLEOTIDE SEQUENCE [LARGE SCALE GENOMIC DNA]</scope>
    <source>
        <strain evidence="1 2">JEL517</strain>
    </source>
</reference>
<name>A0A507C7Z9_9FUNG</name>
<proteinExistence type="predicted"/>
<dbReference type="EMBL" id="QEAO01000003">
    <property type="protein sequence ID" value="TPX37177.1"/>
    <property type="molecule type" value="Genomic_DNA"/>
</dbReference>
<evidence type="ECO:0000313" key="2">
    <source>
        <dbReference type="Proteomes" id="UP000319731"/>
    </source>
</evidence>
<accession>A0A507C7Z9</accession>
<dbReference type="OrthoDB" id="2095183at2759"/>
<sequence length="185" mass="21055">MGQRTNPLGLRLRTLLNWPSSVRHPFLSAYIRHIFQSYLVAEPGIRSSTSGIWVNVTLLDPTGNLPAHPKANRMLQFKNVDLSTVLGRFERKIWGVRQFHPYYSKIVPEANVHHLSPQLPVEASSTIPPTLQALQIYRDTPIHLRMNVITNPLLNAEILAQYVAKSCQRGKQLARVHRELLEKLG</sequence>